<dbReference type="Gene3D" id="1.10.390.10">
    <property type="entry name" value="Neutral Protease Domain 2"/>
    <property type="match status" value="1"/>
</dbReference>
<dbReference type="InterPro" id="IPR014782">
    <property type="entry name" value="Peptidase_M1_dom"/>
</dbReference>
<dbReference type="OrthoDB" id="100605at2"/>
<dbReference type="PANTHER" id="PTHR45726:SF3">
    <property type="entry name" value="LEUKOTRIENE A-4 HYDROLASE"/>
    <property type="match status" value="1"/>
</dbReference>
<dbReference type="STRING" id="1121884.SAMN02745131_01845"/>
<evidence type="ECO:0000313" key="6">
    <source>
        <dbReference type="EMBL" id="SHF11862.1"/>
    </source>
</evidence>
<feature type="active site" description="Proton donor" evidence="1">
    <location>
        <position position="420"/>
    </location>
</feature>
<dbReference type="GO" id="GO:0008237">
    <property type="term" value="F:metallopeptidase activity"/>
    <property type="evidence" value="ECO:0007669"/>
    <property type="project" value="InterPro"/>
</dbReference>
<evidence type="ECO:0000313" key="7">
    <source>
        <dbReference type="Proteomes" id="UP000184048"/>
    </source>
</evidence>
<feature type="chain" id="PRO_5013064529" evidence="3">
    <location>
        <begin position="22"/>
        <end position="553"/>
    </location>
</feature>
<dbReference type="SUPFAM" id="SSF63737">
    <property type="entry name" value="Leukotriene A4 hydrolase N-terminal domain"/>
    <property type="match status" value="1"/>
</dbReference>
<organism evidence="6 7">
    <name type="scientific">Flavisolibacter ginsengisoli DSM 18119</name>
    <dbReference type="NCBI Taxonomy" id="1121884"/>
    <lineage>
        <taxon>Bacteria</taxon>
        <taxon>Pseudomonadati</taxon>
        <taxon>Bacteroidota</taxon>
        <taxon>Chitinophagia</taxon>
        <taxon>Chitinophagales</taxon>
        <taxon>Chitinophagaceae</taxon>
        <taxon>Flavisolibacter</taxon>
    </lineage>
</organism>
<dbReference type="InterPro" id="IPR034015">
    <property type="entry name" value="M1_LTA4H"/>
</dbReference>
<feature type="domain" description="Aminopeptidase N-like N-terminal" evidence="5">
    <location>
        <begin position="50"/>
        <end position="234"/>
    </location>
</feature>
<dbReference type="SUPFAM" id="SSF55486">
    <property type="entry name" value="Metalloproteases ('zincins'), catalytic domain"/>
    <property type="match status" value="1"/>
</dbReference>
<feature type="signal peptide" evidence="3">
    <location>
        <begin position="1"/>
        <end position="21"/>
    </location>
</feature>
<dbReference type="GO" id="GO:0008270">
    <property type="term" value="F:zinc ion binding"/>
    <property type="evidence" value="ECO:0007669"/>
    <property type="project" value="InterPro"/>
</dbReference>
<dbReference type="PANTHER" id="PTHR45726">
    <property type="entry name" value="LEUKOTRIENE A-4 HYDROLASE"/>
    <property type="match status" value="1"/>
</dbReference>
<feature type="active site" description="Proton acceptor" evidence="1">
    <location>
        <position position="346"/>
    </location>
</feature>
<evidence type="ECO:0000256" key="2">
    <source>
        <dbReference type="PIRSR" id="PIRSR634015-3"/>
    </source>
</evidence>
<dbReference type="Pfam" id="PF01433">
    <property type="entry name" value="Peptidase_M1"/>
    <property type="match status" value="1"/>
</dbReference>
<evidence type="ECO:0000256" key="1">
    <source>
        <dbReference type="PIRSR" id="PIRSR634015-1"/>
    </source>
</evidence>
<dbReference type="InterPro" id="IPR042097">
    <property type="entry name" value="Aminopeptidase_N-like_N_sf"/>
</dbReference>
<protein>
    <submittedName>
        <fullName evidence="6">Peptidase family M1</fullName>
    </submittedName>
</protein>
<comment type="cofactor">
    <cofactor evidence="2">
        <name>Zn(2+)</name>
        <dbReference type="ChEBI" id="CHEBI:29105"/>
    </cofactor>
    <text evidence="2">Binds 1 zinc ion per subunit.</text>
</comment>
<accession>A0A1M4Z2A0</accession>
<keyword evidence="7" id="KW-1185">Reference proteome</keyword>
<dbReference type="InterPro" id="IPR045357">
    <property type="entry name" value="Aminopeptidase_N-like_N"/>
</dbReference>
<evidence type="ECO:0000259" key="5">
    <source>
        <dbReference type="Pfam" id="PF17900"/>
    </source>
</evidence>
<keyword evidence="2" id="KW-0479">Metal-binding</keyword>
<dbReference type="Proteomes" id="UP000184048">
    <property type="component" value="Unassembled WGS sequence"/>
</dbReference>
<keyword evidence="2" id="KW-0862">Zinc</keyword>
<feature type="binding site" evidence="2">
    <location>
        <position position="349"/>
    </location>
    <ligand>
        <name>Zn(2+)</name>
        <dbReference type="ChEBI" id="CHEBI:29105"/>
        <note>catalytic</note>
    </ligand>
</feature>
<dbReference type="CDD" id="cd09603">
    <property type="entry name" value="M1_APN_like"/>
    <property type="match status" value="1"/>
</dbReference>
<dbReference type="InterPro" id="IPR027268">
    <property type="entry name" value="Peptidase_M4/M1_CTD_sf"/>
</dbReference>
<dbReference type="Pfam" id="PF17900">
    <property type="entry name" value="Peptidase_M1_N"/>
    <property type="match status" value="1"/>
</dbReference>
<dbReference type="Gene3D" id="2.60.40.1730">
    <property type="entry name" value="tricorn interacting facor f3 domain"/>
    <property type="match status" value="1"/>
</dbReference>
<name>A0A1M4Z2A0_9BACT</name>
<evidence type="ECO:0000256" key="3">
    <source>
        <dbReference type="SAM" id="SignalP"/>
    </source>
</evidence>
<keyword evidence="3" id="KW-0732">Signal</keyword>
<gene>
    <name evidence="6" type="ORF">SAMN02745131_01845</name>
</gene>
<proteinExistence type="predicted"/>
<dbReference type="RefSeq" id="WP_072835046.1">
    <property type="nucleotide sequence ID" value="NZ_FQUU01000006.1"/>
</dbReference>
<dbReference type="AlphaFoldDB" id="A0A1M4Z2A0"/>
<feature type="domain" description="Peptidase M1 membrane alanine aminopeptidase" evidence="4">
    <location>
        <begin position="340"/>
        <end position="480"/>
    </location>
</feature>
<dbReference type="EMBL" id="FQUU01000006">
    <property type="protein sequence ID" value="SHF11862.1"/>
    <property type="molecule type" value="Genomic_DNA"/>
</dbReference>
<feature type="binding site" evidence="2">
    <location>
        <position position="345"/>
    </location>
    <ligand>
        <name>Zn(2+)</name>
        <dbReference type="ChEBI" id="CHEBI:29105"/>
        <note>catalytic</note>
    </ligand>
</feature>
<feature type="binding site" evidence="2">
    <location>
        <position position="368"/>
    </location>
    <ligand>
        <name>Zn(2+)</name>
        <dbReference type="ChEBI" id="CHEBI:29105"/>
        <note>catalytic</note>
    </ligand>
</feature>
<evidence type="ECO:0000259" key="4">
    <source>
        <dbReference type="Pfam" id="PF01433"/>
    </source>
</evidence>
<sequence length="553" mass="63349">MKKQYLSLLAFLLVCTPTLFSQPLNKKEIFTHQDTLRGSVGPQRSWWDVLHYDISVTPDYNSKTIKGKTTITYKITEDKHNDYLQVDLQKPLVIDTIFYNNKLYINYPPKPYYNEGNVWHIPLPRAAKGSVQSITIAYHGQPREAIKPPWDGGWIWKKDKAGNPWISVACQGLGASVWYPCKDYQGDEPDNGATLTINIADTLVAVGNGRLKNKTVSEKTASYTWEVTAPINNYNIIPYIGKYVNWTDTFHGEKGILDLGYWVLQEDLDKAKKQFEQVKPMIRAFEYWFGPYPFYEDGYKLVQAPHLGMEHQSAVAYGNGFQNGYLGRDLSGTGWGLKWDFIIVHESGHEWFANNITTKDIADMWVHEGFTNYSEVLFIEYYYGKQAADEYLQGIRNTISNDVPVIGTYGVNKEGSGDMYAKGANLIHTIRQVINNDSIFRSILRGLNKDFYHQTVTSKQVENYISQKSGKDLSKIYDQYLRTTMIPVLELKLSGSLLKFKWTNCIKGFNMPVKLTNGQWIHPTMLEQKIKLVGKDVNSITADSNFYIRVQKN</sequence>
<reference evidence="6 7" key="1">
    <citation type="submission" date="2016-11" db="EMBL/GenBank/DDBJ databases">
        <authorList>
            <person name="Jaros S."/>
            <person name="Januszkiewicz K."/>
            <person name="Wedrychowicz H."/>
        </authorList>
    </citation>
    <scope>NUCLEOTIDE SEQUENCE [LARGE SCALE GENOMIC DNA]</scope>
    <source>
        <strain evidence="6 7">DSM 18119</strain>
    </source>
</reference>